<keyword evidence="1" id="KW-0472">Membrane</keyword>
<evidence type="ECO:0000313" key="2">
    <source>
        <dbReference type="EMBL" id="MDZ5662179.1"/>
    </source>
</evidence>
<keyword evidence="3" id="KW-1185">Reference proteome</keyword>
<reference evidence="2 3" key="1">
    <citation type="submission" date="2023-11" db="EMBL/GenBank/DDBJ databases">
        <title>Novel species in genus Nocardioides.</title>
        <authorList>
            <person name="Zhou H."/>
        </authorList>
    </citation>
    <scope>NUCLEOTIDE SEQUENCE [LARGE SCALE GENOMIC DNA]</scope>
    <source>
        <strain evidence="2 3">S-58</strain>
    </source>
</reference>
<gene>
    <name evidence="2" type="ORF">SFC79_10425</name>
</gene>
<organism evidence="2 3">
    <name type="scientific">Nocardioides renjunii</name>
    <dbReference type="NCBI Taxonomy" id="3095075"/>
    <lineage>
        <taxon>Bacteria</taxon>
        <taxon>Bacillati</taxon>
        <taxon>Actinomycetota</taxon>
        <taxon>Actinomycetes</taxon>
        <taxon>Propionibacteriales</taxon>
        <taxon>Nocardioidaceae</taxon>
        <taxon>Nocardioides</taxon>
    </lineage>
</organism>
<evidence type="ECO:0000313" key="3">
    <source>
        <dbReference type="Proteomes" id="UP001291999"/>
    </source>
</evidence>
<dbReference type="Proteomes" id="UP001291999">
    <property type="component" value="Unassembled WGS sequence"/>
</dbReference>
<keyword evidence="1" id="KW-0812">Transmembrane</keyword>
<dbReference type="EMBL" id="JAXQPW010000002">
    <property type="protein sequence ID" value="MDZ5662179.1"/>
    <property type="molecule type" value="Genomic_DNA"/>
</dbReference>
<proteinExistence type="predicted"/>
<dbReference type="Pfam" id="PF06897">
    <property type="entry name" value="DUF1269"/>
    <property type="match status" value="1"/>
</dbReference>
<dbReference type="InterPro" id="IPR009200">
    <property type="entry name" value="DUF1269_membrane"/>
</dbReference>
<feature type="transmembrane region" description="Helical" evidence="1">
    <location>
        <begin position="66"/>
        <end position="92"/>
    </location>
</feature>
<dbReference type="RefSeq" id="WP_322424283.1">
    <property type="nucleotide sequence ID" value="NZ_JAXQPW010000002.1"/>
</dbReference>
<sequence>MTALTVWHYDTPFGAEAGGVRLRALEERLVLTVHDAITVAWMPRAEEPVISHLHHPSASSAGRGSVLGGLVGLVVLAPLAGAAAGAGIAAAMSRLSGAGIDRRLVEEMGKHLTPGSSALLVLSSDADLDELRPVIERELERGDVALLHAELSEDAPAAVREVVDDLERRGQGP</sequence>
<accession>A0ABU5KBF4</accession>
<name>A0ABU5KBF4_9ACTN</name>
<comment type="caution">
    <text evidence="2">The sequence shown here is derived from an EMBL/GenBank/DDBJ whole genome shotgun (WGS) entry which is preliminary data.</text>
</comment>
<keyword evidence="1" id="KW-1133">Transmembrane helix</keyword>
<protein>
    <submittedName>
        <fullName evidence="2">DUF1269 domain-containing protein</fullName>
    </submittedName>
</protein>
<evidence type="ECO:0000256" key="1">
    <source>
        <dbReference type="SAM" id="Phobius"/>
    </source>
</evidence>